<dbReference type="EMBL" id="JAQQAF010000004">
    <property type="protein sequence ID" value="KAJ8491700.1"/>
    <property type="molecule type" value="Genomic_DNA"/>
</dbReference>
<comment type="caution">
    <text evidence="1">The sequence shown here is derived from an EMBL/GenBank/DDBJ whole genome shotgun (WGS) entry which is preliminary data.</text>
</comment>
<evidence type="ECO:0000313" key="1">
    <source>
        <dbReference type="EMBL" id="KAJ8491700.1"/>
    </source>
</evidence>
<keyword evidence="2" id="KW-1185">Reference proteome</keyword>
<dbReference type="AlphaFoldDB" id="A0AAV8QZC3"/>
<sequence length="106" mass="11730">MRMVTRFLFWAEEEESSYRGIGKQWGSYPPDLVLSSKGKVAEGTLRKRTQPLRADGIGRSARITGKRSSRISGQGIQWSAGLMDGSLSPLHVSTTTYYTPPEKPLA</sequence>
<accession>A0AAV8QZC3</accession>
<protein>
    <submittedName>
        <fullName evidence="1">Uncharacterized protein</fullName>
    </submittedName>
</protein>
<gene>
    <name evidence="1" type="ORF">OPV22_013421</name>
</gene>
<evidence type="ECO:0000313" key="2">
    <source>
        <dbReference type="Proteomes" id="UP001222027"/>
    </source>
</evidence>
<proteinExistence type="predicted"/>
<name>A0AAV8QZC3_ENSVE</name>
<reference evidence="1 2" key="1">
    <citation type="submission" date="2022-12" db="EMBL/GenBank/DDBJ databases">
        <title>Chromosome-scale assembly of the Ensete ventricosum genome.</title>
        <authorList>
            <person name="Dussert Y."/>
            <person name="Stocks J."/>
            <person name="Wendawek A."/>
            <person name="Woldeyes F."/>
            <person name="Nichols R.A."/>
            <person name="Borrell J.S."/>
        </authorList>
    </citation>
    <scope>NUCLEOTIDE SEQUENCE [LARGE SCALE GENOMIC DNA]</scope>
    <source>
        <strain evidence="2">cv. Maze</strain>
        <tissue evidence="1">Seeds</tissue>
    </source>
</reference>
<organism evidence="1 2">
    <name type="scientific">Ensete ventricosum</name>
    <name type="common">Abyssinian banana</name>
    <name type="synonym">Musa ensete</name>
    <dbReference type="NCBI Taxonomy" id="4639"/>
    <lineage>
        <taxon>Eukaryota</taxon>
        <taxon>Viridiplantae</taxon>
        <taxon>Streptophyta</taxon>
        <taxon>Embryophyta</taxon>
        <taxon>Tracheophyta</taxon>
        <taxon>Spermatophyta</taxon>
        <taxon>Magnoliopsida</taxon>
        <taxon>Liliopsida</taxon>
        <taxon>Zingiberales</taxon>
        <taxon>Musaceae</taxon>
        <taxon>Ensete</taxon>
    </lineage>
</organism>
<dbReference type="Proteomes" id="UP001222027">
    <property type="component" value="Unassembled WGS sequence"/>
</dbReference>